<feature type="repeat" description="ANK" evidence="3">
    <location>
        <begin position="659"/>
        <end position="691"/>
    </location>
</feature>
<dbReference type="EMBL" id="JASNWA010000004">
    <property type="protein sequence ID" value="KAK3176513.1"/>
    <property type="molecule type" value="Genomic_DNA"/>
</dbReference>
<comment type="caution">
    <text evidence="6">The sequence shown here is derived from an EMBL/GenBank/DDBJ whole genome shotgun (WGS) entry which is preliminary data.</text>
</comment>
<keyword evidence="1" id="KW-0677">Repeat</keyword>
<feature type="repeat" description="ANK" evidence="3">
    <location>
        <begin position="1088"/>
        <end position="1120"/>
    </location>
</feature>
<evidence type="ECO:0000256" key="3">
    <source>
        <dbReference type="PROSITE-ProRule" id="PRU00023"/>
    </source>
</evidence>
<feature type="repeat" description="ANK" evidence="3">
    <location>
        <begin position="1055"/>
        <end position="1087"/>
    </location>
</feature>
<evidence type="ECO:0008006" key="8">
    <source>
        <dbReference type="Google" id="ProtNLM"/>
    </source>
</evidence>
<feature type="repeat" description="ANK" evidence="3">
    <location>
        <begin position="890"/>
        <end position="922"/>
    </location>
</feature>
<dbReference type="InterPro" id="IPR027417">
    <property type="entry name" value="P-loop_NTPase"/>
</dbReference>
<feature type="repeat" description="ANK" evidence="3">
    <location>
        <begin position="989"/>
        <end position="1021"/>
    </location>
</feature>
<feature type="repeat" description="ANK" evidence="3">
    <location>
        <begin position="1121"/>
        <end position="1153"/>
    </location>
</feature>
<keyword evidence="2 3" id="KW-0040">ANK repeat</keyword>
<dbReference type="InterPro" id="IPR054471">
    <property type="entry name" value="GPIID_WHD"/>
</dbReference>
<dbReference type="Pfam" id="PF00023">
    <property type="entry name" value="Ank"/>
    <property type="match status" value="3"/>
</dbReference>
<dbReference type="PROSITE" id="PS50088">
    <property type="entry name" value="ANK_REPEAT"/>
    <property type="match status" value="15"/>
</dbReference>
<dbReference type="Proteomes" id="UP001276659">
    <property type="component" value="Unassembled WGS sequence"/>
</dbReference>
<dbReference type="SMART" id="SM00248">
    <property type="entry name" value="ANK"/>
    <property type="match status" value="16"/>
</dbReference>
<evidence type="ECO:0000259" key="4">
    <source>
        <dbReference type="Pfam" id="PF22939"/>
    </source>
</evidence>
<feature type="repeat" description="ANK" evidence="3">
    <location>
        <begin position="725"/>
        <end position="757"/>
    </location>
</feature>
<protein>
    <recommendedName>
        <fullName evidence="8">NACHT domain-containing protein</fullName>
    </recommendedName>
</protein>
<dbReference type="InterPro" id="IPR036770">
    <property type="entry name" value="Ankyrin_rpt-contain_sf"/>
</dbReference>
<sequence length="1159" mass="126528">MDPLSISASIIAVLQLTGTVIQYLNSVKGAPKDRQRILLELCNVNGTLYILDEQASQARQGDAWSSTLLSLNKPNGPIEQFKTALERLENKLAPVEGWRKVGKAIAWPFQKEEIKEILNVIERQKTLFNLARQNDHIEKIRRWLVAPDPSSNYNKALKERHLRTGTWFVESKVFADWKTIPASFFWLYGIPGCGKTILSSTIIEDVINHCRLKPTLAVLYFYFDFNDIEKQGQEKMIRSLILQLSSQCRSTPQSLEALYSSCMNGERQPTRDMLLATLHQMMESFEETFIILDALDECSERQELLEDIEELKYWTDANLHILSTSRREKDIEERIKPLAHDRGKMSIDSMQVNDDIRAYVHERLRADPKLKRWHKEPKVQQEIENTLMEKADGICLNFHGLRKRLASLPKDLDETYARILSNIHEDYRQDALKILQWLTYSARPLRLEEVAEVIAIDVKESPRFDSEKRYPEPRDIWTICSSLISLEEEALKDAYKGNPRVIVRLAHFSVKEYLISPSIRNGRVKDYSIQEVDVNASIAESSLAYLLQFDEPGSLTTKSVLEFPLAEYAAVYWTKHAQVAERGSTLAPLLSMELFLTKGHGLLNWIRLFNPEEPWRGLNMTRGINDILAPLYYASFAGLIRSVKSILDGGADANAQGGKYGNALQAASQGGYDQVVQMLLAEGADVNAQGGLYGNALYAASQGGYDQVVQILLAKGADVNGQGGYYSNALQAASQRGHDQVVQILLAKGADVNAQGGKYGNALQAASEGGYHQVVQILLAKGADVNAQGGKYGNVLQAASQRGHDQVVQILLAKGADVNAQGRKYSNALQAASQRGHDQVVQILLAKGADVNAQGGEYSNALQAASQGGYNQVVQMLLAKGADVNAQGGYYSNALYAASQGGYDQVVQMLLAKGADVNAQGGFYSNALQAASQRGHDQVVQILLAKGADVNAQGGFYGNALQAASEGGYDQVVQMLLAKGADVNAQGGEYGNALQVASGRGYDQVVQMLLAKGADVNAQGGEYGNALQVASGRGYDQVVQMLLAKGADVNAQGGEYGNALQVASEGGYDQVVQMLLAKGADVNAQGGEYGNALQAASEGGYDQVVQMLLAKGADVNAQGGEYGNALQAASEGGYDQVVQMLLAKGADVNAQDGRYGNVL</sequence>
<feature type="repeat" description="ANK" evidence="3">
    <location>
        <begin position="923"/>
        <end position="955"/>
    </location>
</feature>
<name>A0AAD9ZEM7_9LECA</name>
<feature type="repeat" description="ANK" evidence="3">
    <location>
        <begin position="695"/>
        <end position="724"/>
    </location>
</feature>
<feature type="repeat" description="ANK" evidence="3">
    <location>
        <begin position="1022"/>
        <end position="1054"/>
    </location>
</feature>
<organism evidence="6 7">
    <name type="scientific">Lepraria neglecta</name>
    <dbReference type="NCBI Taxonomy" id="209136"/>
    <lineage>
        <taxon>Eukaryota</taxon>
        <taxon>Fungi</taxon>
        <taxon>Dikarya</taxon>
        <taxon>Ascomycota</taxon>
        <taxon>Pezizomycotina</taxon>
        <taxon>Lecanoromycetes</taxon>
        <taxon>OSLEUM clade</taxon>
        <taxon>Lecanoromycetidae</taxon>
        <taxon>Lecanorales</taxon>
        <taxon>Lecanorineae</taxon>
        <taxon>Stereocaulaceae</taxon>
        <taxon>Lepraria</taxon>
    </lineage>
</organism>
<feature type="repeat" description="ANK" evidence="3">
    <location>
        <begin position="796"/>
        <end position="823"/>
    </location>
</feature>
<gene>
    <name evidence="6" type="ORF">OEA41_007836</name>
</gene>
<dbReference type="PANTHER" id="PTHR24198">
    <property type="entry name" value="ANKYRIN REPEAT AND PROTEIN KINASE DOMAIN-CONTAINING PROTEIN"/>
    <property type="match status" value="1"/>
</dbReference>
<reference evidence="6" key="1">
    <citation type="submission" date="2022-11" db="EMBL/GenBank/DDBJ databases">
        <title>Chromosomal genome sequence assembly and mating type (MAT) locus characterization of the leprose asexual lichenized fungus Lepraria neglecta (Nyl.) Erichsen.</title>
        <authorList>
            <person name="Allen J.L."/>
            <person name="Pfeffer B."/>
        </authorList>
    </citation>
    <scope>NUCLEOTIDE SEQUENCE</scope>
    <source>
        <strain evidence="6">Allen 5258</strain>
    </source>
</reference>
<evidence type="ECO:0000256" key="2">
    <source>
        <dbReference type="ARBA" id="ARBA00023043"/>
    </source>
</evidence>
<dbReference type="SUPFAM" id="SSF48403">
    <property type="entry name" value="Ankyrin repeat"/>
    <property type="match status" value="2"/>
</dbReference>
<feature type="repeat" description="ANK" evidence="3">
    <location>
        <begin position="758"/>
        <end position="790"/>
    </location>
</feature>
<proteinExistence type="predicted"/>
<evidence type="ECO:0000256" key="1">
    <source>
        <dbReference type="ARBA" id="ARBA00022737"/>
    </source>
</evidence>
<dbReference type="Pfam" id="PF22939">
    <property type="entry name" value="WHD_GPIID"/>
    <property type="match status" value="1"/>
</dbReference>
<feature type="repeat" description="ANK" evidence="3">
    <location>
        <begin position="959"/>
        <end position="988"/>
    </location>
</feature>
<dbReference type="InterPro" id="IPR056884">
    <property type="entry name" value="NPHP3-like_N"/>
</dbReference>
<feature type="domain" description="GPI inositol-deacylase winged helix" evidence="4">
    <location>
        <begin position="426"/>
        <end position="518"/>
    </location>
</feature>
<evidence type="ECO:0000313" key="6">
    <source>
        <dbReference type="EMBL" id="KAK3176513.1"/>
    </source>
</evidence>
<dbReference type="AlphaFoldDB" id="A0AAD9ZEM7"/>
<feature type="repeat" description="ANK" evidence="3">
    <location>
        <begin position="824"/>
        <end position="856"/>
    </location>
</feature>
<evidence type="ECO:0000313" key="7">
    <source>
        <dbReference type="Proteomes" id="UP001276659"/>
    </source>
</evidence>
<evidence type="ECO:0000259" key="5">
    <source>
        <dbReference type="Pfam" id="PF24883"/>
    </source>
</evidence>
<dbReference type="PANTHER" id="PTHR24198:SF194">
    <property type="entry name" value="INVERSIN-A"/>
    <property type="match status" value="1"/>
</dbReference>
<accession>A0AAD9ZEM7</accession>
<keyword evidence="7" id="KW-1185">Reference proteome</keyword>
<dbReference type="Gene3D" id="1.25.40.20">
    <property type="entry name" value="Ankyrin repeat-containing domain"/>
    <property type="match status" value="3"/>
</dbReference>
<dbReference type="Gene3D" id="3.40.50.300">
    <property type="entry name" value="P-loop containing nucleotide triphosphate hydrolases"/>
    <property type="match status" value="1"/>
</dbReference>
<dbReference type="SUPFAM" id="SSF52540">
    <property type="entry name" value="P-loop containing nucleoside triphosphate hydrolases"/>
    <property type="match status" value="1"/>
</dbReference>
<dbReference type="Pfam" id="PF24883">
    <property type="entry name" value="NPHP3_N"/>
    <property type="match status" value="1"/>
</dbReference>
<dbReference type="InterPro" id="IPR002110">
    <property type="entry name" value="Ankyrin_rpt"/>
</dbReference>
<dbReference type="PROSITE" id="PS50297">
    <property type="entry name" value="ANK_REP_REGION"/>
    <property type="match status" value="12"/>
</dbReference>
<feature type="repeat" description="ANK" evidence="3">
    <location>
        <begin position="857"/>
        <end position="889"/>
    </location>
</feature>
<feature type="domain" description="Nephrocystin 3-like N-terminal" evidence="5">
    <location>
        <begin position="164"/>
        <end position="326"/>
    </location>
</feature>
<dbReference type="Pfam" id="PF12796">
    <property type="entry name" value="Ank_2"/>
    <property type="match status" value="4"/>
</dbReference>